<evidence type="ECO:0000313" key="3">
    <source>
        <dbReference type="Proteomes" id="UP000018291"/>
    </source>
</evidence>
<dbReference type="Proteomes" id="UP000018291">
    <property type="component" value="Unassembled WGS sequence"/>
</dbReference>
<gene>
    <name evidence="2" type="ORF">BN381_110075</name>
</gene>
<evidence type="ECO:0000313" key="2">
    <source>
        <dbReference type="EMBL" id="CCM62409.1"/>
    </source>
</evidence>
<comment type="caution">
    <text evidence="2">The sequence shown here is derived from an EMBL/GenBank/DDBJ whole genome shotgun (WGS) entry which is preliminary data.</text>
</comment>
<feature type="compositionally biased region" description="Polar residues" evidence="1">
    <location>
        <begin position="159"/>
        <end position="176"/>
    </location>
</feature>
<reference evidence="2 3" key="1">
    <citation type="journal article" date="2013" name="ISME J.">
        <title>Metabolic model for the filamentous 'Candidatus Microthrix parvicella' based on genomic and metagenomic analyses.</title>
        <authorList>
            <person name="Jon McIlroy S."/>
            <person name="Kristiansen R."/>
            <person name="Albertsen M."/>
            <person name="Michael Karst S."/>
            <person name="Rossetti S."/>
            <person name="Lund Nielsen J."/>
            <person name="Tandoi V."/>
            <person name="James Seviour R."/>
            <person name="Nielsen P.H."/>
        </authorList>
    </citation>
    <scope>NUCLEOTIDE SEQUENCE [LARGE SCALE GENOMIC DNA]</scope>
    <source>
        <strain evidence="2 3">RN1</strain>
    </source>
</reference>
<name>R4YWA0_9ACTN</name>
<accession>R4YWA0</accession>
<evidence type="ECO:0000256" key="1">
    <source>
        <dbReference type="SAM" id="MobiDB-lite"/>
    </source>
</evidence>
<protein>
    <submittedName>
        <fullName evidence="2">Uncharacterized protein</fullName>
    </submittedName>
</protein>
<feature type="region of interest" description="Disordered" evidence="1">
    <location>
        <begin position="153"/>
        <end position="176"/>
    </location>
</feature>
<dbReference type="STRING" id="1229780.BN381_110075"/>
<feature type="compositionally biased region" description="Basic and acidic residues" evidence="1">
    <location>
        <begin position="15"/>
        <end position="26"/>
    </location>
</feature>
<organism evidence="2 3">
    <name type="scientific">Candidatus Neomicrothrix parvicella RN1</name>
    <dbReference type="NCBI Taxonomy" id="1229780"/>
    <lineage>
        <taxon>Bacteria</taxon>
        <taxon>Bacillati</taxon>
        <taxon>Actinomycetota</taxon>
        <taxon>Acidimicrobiia</taxon>
        <taxon>Acidimicrobiales</taxon>
        <taxon>Microthrixaceae</taxon>
        <taxon>Candidatus Neomicrothrix</taxon>
    </lineage>
</organism>
<feature type="compositionally biased region" description="Basic and acidic residues" evidence="1">
    <location>
        <begin position="34"/>
        <end position="45"/>
    </location>
</feature>
<dbReference type="HOGENOM" id="CLU_1522466_0_0_11"/>
<dbReference type="AlphaFoldDB" id="R4YWA0"/>
<sequence>MHRSEPRYHQGRVGHRTDAHRVDGSVRKRRAGRRIHEVDRAARREPRIRRRQRRCNRHAGCSNDRPAGSAPDEPARIRRRRSPGRVGHAGGKAAGACVGAAGGHVAHHSDFASPFVAVNPGFWHSTLHSDAYSDGRHHEPHRTFVADRAIRLRSRPWLNPSTRSLSPQRTEPSGQK</sequence>
<proteinExistence type="predicted"/>
<feature type="region of interest" description="Disordered" evidence="1">
    <location>
        <begin position="1"/>
        <end position="93"/>
    </location>
</feature>
<dbReference type="EMBL" id="CANL01000003">
    <property type="protein sequence ID" value="CCM62409.1"/>
    <property type="molecule type" value="Genomic_DNA"/>
</dbReference>
<feature type="compositionally biased region" description="Basic residues" evidence="1">
    <location>
        <begin position="46"/>
        <end position="57"/>
    </location>
</feature>
<keyword evidence="3" id="KW-1185">Reference proteome</keyword>